<keyword evidence="2" id="KW-0614">Plasmid</keyword>
<dbReference type="GO" id="GO:0016787">
    <property type="term" value="F:hydrolase activity"/>
    <property type="evidence" value="ECO:0007669"/>
    <property type="project" value="UniProtKB-KW"/>
</dbReference>
<keyword evidence="2" id="KW-0378">Hydrolase</keyword>
<dbReference type="PANTHER" id="PTHR43798:SF33">
    <property type="entry name" value="HYDROLASE, PUTATIVE (AFU_ORTHOLOGUE AFUA_2G14860)-RELATED"/>
    <property type="match status" value="1"/>
</dbReference>
<dbReference type="Proteomes" id="UP000595197">
    <property type="component" value="Plasmid pTT6-1"/>
</dbReference>
<proteinExistence type="predicted"/>
<protein>
    <submittedName>
        <fullName evidence="2">Alpha/beta hydrolase</fullName>
    </submittedName>
</protein>
<sequence>MNTTNHILEVSTSHGKIVAEDNERDAPILVLIHGNSSCRRVFDRQSESELGRTYRLITFDLPGHGESDDAIEPERTYTRPGLADAVVEMLAKIDVSEAALLGWSLGGHIAIEMLGKFGGVQGLILTGTPPVRSGGMAEGFRRPPHAGLAARQDLSAADIDLFAQMMFGEPVEPFLREAIGRADGRCRRLLFEAARAGAGVDQREAIESSPIPVAVINGGADPLVNLDYISSVDYTNLWERKCHRLDGVGHAPFWHAADQYNAMLGRFLQTVFSE</sequence>
<reference evidence="2" key="1">
    <citation type="submission" date="2021-02" db="EMBL/GenBank/DDBJ databases">
        <title>Skermanella TT6 skin isolate.</title>
        <authorList>
            <person name="Lee K."/>
            <person name="Ganzorig M."/>
        </authorList>
    </citation>
    <scope>NUCLEOTIDE SEQUENCE</scope>
    <source>
        <strain evidence="2">TT6</strain>
    </source>
</reference>
<dbReference type="RefSeq" id="WP_201082494.1">
    <property type="nucleotide sequence ID" value="NZ_CP067421.1"/>
</dbReference>
<feature type="domain" description="AB hydrolase-1" evidence="1">
    <location>
        <begin position="29"/>
        <end position="261"/>
    </location>
</feature>
<name>A0ABX7BHP3_9PROT</name>
<dbReference type="EMBL" id="CP067421">
    <property type="protein sequence ID" value="QQP93105.1"/>
    <property type="molecule type" value="Genomic_DNA"/>
</dbReference>
<dbReference type="PRINTS" id="PR00111">
    <property type="entry name" value="ABHYDROLASE"/>
</dbReference>
<evidence type="ECO:0000259" key="1">
    <source>
        <dbReference type="Pfam" id="PF12697"/>
    </source>
</evidence>
<gene>
    <name evidence="2" type="ORF">IGS68_28520</name>
</gene>
<dbReference type="PANTHER" id="PTHR43798">
    <property type="entry name" value="MONOACYLGLYCEROL LIPASE"/>
    <property type="match status" value="1"/>
</dbReference>
<geneLocation type="plasmid" evidence="2 3">
    <name>pTT6-1</name>
</geneLocation>
<evidence type="ECO:0000313" key="2">
    <source>
        <dbReference type="EMBL" id="QQP93105.1"/>
    </source>
</evidence>
<dbReference type="InterPro" id="IPR029058">
    <property type="entry name" value="AB_hydrolase_fold"/>
</dbReference>
<dbReference type="InterPro" id="IPR050266">
    <property type="entry name" value="AB_hydrolase_sf"/>
</dbReference>
<organism evidence="2 3">
    <name type="scientific">Skermanella cutis</name>
    <dbReference type="NCBI Taxonomy" id="2775420"/>
    <lineage>
        <taxon>Bacteria</taxon>
        <taxon>Pseudomonadati</taxon>
        <taxon>Pseudomonadota</taxon>
        <taxon>Alphaproteobacteria</taxon>
        <taxon>Rhodospirillales</taxon>
        <taxon>Azospirillaceae</taxon>
        <taxon>Skermanella</taxon>
    </lineage>
</organism>
<dbReference type="Pfam" id="PF12697">
    <property type="entry name" value="Abhydrolase_6"/>
    <property type="match status" value="1"/>
</dbReference>
<accession>A0ABX7BHP3</accession>
<evidence type="ECO:0000313" key="3">
    <source>
        <dbReference type="Proteomes" id="UP000595197"/>
    </source>
</evidence>
<dbReference type="SUPFAM" id="SSF53474">
    <property type="entry name" value="alpha/beta-Hydrolases"/>
    <property type="match status" value="1"/>
</dbReference>
<dbReference type="InterPro" id="IPR000073">
    <property type="entry name" value="AB_hydrolase_1"/>
</dbReference>
<dbReference type="Gene3D" id="3.40.50.1820">
    <property type="entry name" value="alpha/beta hydrolase"/>
    <property type="match status" value="1"/>
</dbReference>
<keyword evidence="3" id="KW-1185">Reference proteome</keyword>